<keyword evidence="3" id="KW-1185">Reference proteome</keyword>
<feature type="domain" description="Nucleoside phosphorylase" evidence="1">
    <location>
        <begin position="137"/>
        <end position="336"/>
    </location>
</feature>
<dbReference type="STRING" id="1194083.BN12_20023"/>
<comment type="caution">
    <text evidence="2">The sequence shown here is derived from an EMBL/GenBank/DDBJ whole genome shotgun (WGS) entry which is preliminary data.</text>
</comment>
<dbReference type="Proteomes" id="UP000035721">
    <property type="component" value="Unassembled WGS sequence"/>
</dbReference>
<sequence length="376" mass="40430">MTSHTATVAELTSDAGAADLARHIITFDPREPDRYLFAANAGSPEAVELAARLTPDPIPWPAGLAPTPQTIDPAPADTDPLPAGDVLVVTYTVAEAYALADVLTPGVDTTAWTPYRNGWTALRALITGHRAPALELNRAGLWHTTTIGDTRVVVVKSDLHPATDGVHLPIRTLWKQLVDQVRPRLVITTGTAGGVQADTALGDVVLARTVRWDCTHTFAHAAFAHDTYTSPLRLHPGELTTATHRLLPVNAVHVPDGNHTPRVWVDAPAHRAQAVSTDFFAFDDTEDHYGLRAYDPHARAVEMDDAALGLACTDLTDPPPWVSIRNASDPQMTGTDLTTQKTQAAAIYEKYGYWTTIASAITCWAVIAHSLPTPDG</sequence>
<dbReference type="PANTHER" id="PTHR46832">
    <property type="entry name" value="5'-METHYLTHIOADENOSINE/S-ADENOSYLHOMOCYSTEINE NUCLEOSIDASE"/>
    <property type="match status" value="1"/>
</dbReference>
<dbReference type="GO" id="GO:0019284">
    <property type="term" value="P:L-methionine salvage from S-adenosylmethionine"/>
    <property type="evidence" value="ECO:0007669"/>
    <property type="project" value="TreeGrafter"/>
</dbReference>
<dbReference type="GO" id="GO:0008930">
    <property type="term" value="F:methylthioadenosine nucleosidase activity"/>
    <property type="evidence" value="ECO:0007669"/>
    <property type="project" value="TreeGrafter"/>
</dbReference>
<dbReference type="OrthoDB" id="3078193at2"/>
<evidence type="ECO:0000259" key="1">
    <source>
        <dbReference type="Pfam" id="PF01048"/>
    </source>
</evidence>
<gene>
    <name evidence="2" type="ORF">BN12_20023</name>
</gene>
<dbReference type="InterPro" id="IPR000845">
    <property type="entry name" value="Nucleoside_phosphorylase_d"/>
</dbReference>
<evidence type="ECO:0000313" key="2">
    <source>
        <dbReference type="EMBL" id="CCH77480.1"/>
    </source>
</evidence>
<proteinExistence type="predicted"/>
<protein>
    <recommendedName>
        <fullName evidence="1">Nucleoside phosphorylase domain-containing protein</fullName>
    </recommendedName>
</protein>
<dbReference type="RefSeq" id="WP_048549596.1">
    <property type="nucleotide sequence ID" value="NZ_HF570958.1"/>
</dbReference>
<name>A0A077LZS7_9MICO</name>
<evidence type="ECO:0000313" key="3">
    <source>
        <dbReference type="Proteomes" id="UP000035721"/>
    </source>
</evidence>
<dbReference type="GO" id="GO:0009116">
    <property type="term" value="P:nucleoside metabolic process"/>
    <property type="evidence" value="ECO:0007669"/>
    <property type="project" value="InterPro"/>
</dbReference>
<dbReference type="EMBL" id="CAJB01000112">
    <property type="protein sequence ID" value="CCH77480.1"/>
    <property type="molecule type" value="Genomic_DNA"/>
</dbReference>
<dbReference type="SUPFAM" id="SSF53167">
    <property type="entry name" value="Purine and uridine phosphorylases"/>
    <property type="match status" value="1"/>
</dbReference>
<reference evidence="2 3" key="1">
    <citation type="journal article" date="2013" name="ISME J.">
        <title>A metabolic model for members of the genus Tetrasphaera involved in enhanced biological phosphorus removal.</title>
        <authorList>
            <person name="Kristiansen R."/>
            <person name="Nguyen H.T.T."/>
            <person name="Saunders A.M."/>
            <person name="Nielsen J.L."/>
            <person name="Wimmer R."/>
            <person name="Le V.Q."/>
            <person name="McIlroy S.J."/>
            <person name="Petrovski S."/>
            <person name="Seviour R.J."/>
            <person name="Calteau A."/>
            <person name="Nielsen K.L."/>
            <person name="Nielsen P.H."/>
        </authorList>
    </citation>
    <scope>NUCLEOTIDE SEQUENCE [LARGE SCALE GENOMIC DNA]</scope>
    <source>
        <strain evidence="2 3">T1-X7</strain>
    </source>
</reference>
<organism evidence="2 3">
    <name type="scientific">Nostocoides japonicum T1-X7</name>
    <dbReference type="NCBI Taxonomy" id="1194083"/>
    <lineage>
        <taxon>Bacteria</taxon>
        <taxon>Bacillati</taxon>
        <taxon>Actinomycetota</taxon>
        <taxon>Actinomycetes</taxon>
        <taxon>Micrococcales</taxon>
        <taxon>Intrasporangiaceae</taxon>
        <taxon>Nostocoides</taxon>
    </lineage>
</organism>
<dbReference type="AlphaFoldDB" id="A0A077LZS7"/>
<dbReference type="Pfam" id="PF01048">
    <property type="entry name" value="PNP_UDP_1"/>
    <property type="match status" value="1"/>
</dbReference>
<dbReference type="GO" id="GO:0008782">
    <property type="term" value="F:adenosylhomocysteine nucleosidase activity"/>
    <property type="evidence" value="ECO:0007669"/>
    <property type="project" value="TreeGrafter"/>
</dbReference>
<accession>A0A077LZS7</accession>
<dbReference type="Gene3D" id="3.40.50.1580">
    <property type="entry name" value="Nucleoside phosphorylase domain"/>
    <property type="match status" value="1"/>
</dbReference>
<dbReference type="InterPro" id="IPR035994">
    <property type="entry name" value="Nucleoside_phosphorylase_sf"/>
</dbReference>
<dbReference type="GO" id="GO:0005829">
    <property type="term" value="C:cytosol"/>
    <property type="evidence" value="ECO:0007669"/>
    <property type="project" value="TreeGrafter"/>
</dbReference>
<dbReference type="PANTHER" id="PTHR46832:SF1">
    <property type="entry name" value="5'-METHYLTHIOADENOSINE_S-ADENOSYLHOMOCYSTEINE NUCLEOSIDASE"/>
    <property type="match status" value="1"/>
</dbReference>